<proteinExistence type="predicted"/>
<dbReference type="AlphaFoldDB" id="A0A445G9F6"/>
<accession>A0A445G9F6</accession>
<evidence type="ECO:0000313" key="2">
    <source>
        <dbReference type="EMBL" id="RZB57827.1"/>
    </source>
</evidence>
<gene>
    <name evidence="2" type="ORF">D0Y65_046474</name>
</gene>
<reference evidence="2 3" key="1">
    <citation type="submission" date="2018-09" db="EMBL/GenBank/DDBJ databases">
        <title>A high-quality reference genome of wild soybean provides a powerful tool to mine soybean genomes.</title>
        <authorList>
            <person name="Xie M."/>
            <person name="Chung C.Y.L."/>
            <person name="Li M.-W."/>
            <person name="Wong F.-L."/>
            <person name="Chan T.-F."/>
            <person name="Lam H.-M."/>
        </authorList>
    </citation>
    <scope>NUCLEOTIDE SEQUENCE [LARGE SCALE GENOMIC DNA]</scope>
    <source>
        <strain evidence="3">cv. W05</strain>
        <tissue evidence="2">Hypocotyl of etiolated seedlings</tissue>
    </source>
</reference>
<keyword evidence="1" id="KW-1133">Transmembrane helix</keyword>
<evidence type="ECO:0000313" key="3">
    <source>
        <dbReference type="Proteomes" id="UP000289340"/>
    </source>
</evidence>
<keyword evidence="1" id="KW-0472">Membrane</keyword>
<comment type="caution">
    <text evidence="2">The sequence shown here is derived from an EMBL/GenBank/DDBJ whole genome shotgun (WGS) entry which is preliminary data.</text>
</comment>
<name>A0A445G9F6_GLYSO</name>
<dbReference type="Proteomes" id="UP000289340">
    <property type="component" value="Chromosome 17"/>
</dbReference>
<dbReference type="PANTHER" id="PTHR36744:SF2">
    <property type="entry name" value="CYTOCHROME OXIDASE ASSEMBLY PROTEIN"/>
    <property type="match status" value="1"/>
</dbReference>
<keyword evidence="3" id="KW-1185">Reference proteome</keyword>
<feature type="transmembrane region" description="Helical" evidence="1">
    <location>
        <begin position="17"/>
        <end position="34"/>
    </location>
</feature>
<organism evidence="2 3">
    <name type="scientific">Glycine soja</name>
    <name type="common">Wild soybean</name>
    <dbReference type="NCBI Taxonomy" id="3848"/>
    <lineage>
        <taxon>Eukaryota</taxon>
        <taxon>Viridiplantae</taxon>
        <taxon>Streptophyta</taxon>
        <taxon>Embryophyta</taxon>
        <taxon>Tracheophyta</taxon>
        <taxon>Spermatophyta</taxon>
        <taxon>Magnoliopsida</taxon>
        <taxon>eudicotyledons</taxon>
        <taxon>Gunneridae</taxon>
        <taxon>Pentapetalae</taxon>
        <taxon>rosids</taxon>
        <taxon>fabids</taxon>
        <taxon>Fabales</taxon>
        <taxon>Fabaceae</taxon>
        <taxon>Papilionoideae</taxon>
        <taxon>50 kb inversion clade</taxon>
        <taxon>NPAAA clade</taxon>
        <taxon>indigoferoid/millettioid clade</taxon>
        <taxon>Phaseoleae</taxon>
        <taxon>Glycine</taxon>
        <taxon>Glycine subgen. Soja</taxon>
    </lineage>
</organism>
<dbReference type="EMBL" id="QZWG01000017">
    <property type="protein sequence ID" value="RZB57827.1"/>
    <property type="molecule type" value="Genomic_DNA"/>
</dbReference>
<dbReference type="PANTHER" id="PTHR36744">
    <property type="entry name" value="CYTOCHROME OXIDASE ASSEMBLY PROTEIN"/>
    <property type="match status" value="1"/>
</dbReference>
<evidence type="ECO:0000256" key="1">
    <source>
        <dbReference type="SAM" id="Phobius"/>
    </source>
</evidence>
<protein>
    <submittedName>
        <fullName evidence="2">Uncharacterized protein</fullName>
    </submittedName>
</protein>
<keyword evidence="1" id="KW-0812">Transmembrane</keyword>
<sequence length="97" mass="11073">MAGLLGYRSLPPKAKNLVVVGGLTTFVFGAYFYTMRVVGGTDELQDFDVITSAELKEVTYFYFMWQRTFSWCEIVGKRFPVCHVHMDHTIVEVGYSC</sequence>